<dbReference type="SMART" id="SM01276">
    <property type="entry name" value="M60-like"/>
    <property type="match status" value="1"/>
</dbReference>
<dbReference type="Pfam" id="PF00754">
    <property type="entry name" value="F5_F8_type_C"/>
    <property type="match status" value="1"/>
</dbReference>
<dbReference type="SUPFAM" id="SSF49785">
    <property type="entry name" value="Galactose-binding domain-like"/>
    <property type="match status" value="1"/>
</dbReference>
<sequence>MNRNILFAGVLALLSTSTVLAQNATEKNVLLLGTQDMSVDYRDTTVYVPVLTNQELEIKAAPDWVTPSITGNKLKLVVQSNMNPEDRSGVISVATKNGAMERSFSVEQNREGLAVYIPTDDKVAIASASASDSQPGEGIARTYDDNLSTLWHSPYTDTKFPITLTYNFEDVDQIDYVHYIPRSDSETNGNFDQVEIYVKCAADTEYRKVYTGAWGGKSVSRDVVFPEPLKNPVSVQFKVYSGSNGFASCAEMQFFKKKAQDPNTAIFANDLWDSLVDGTTQKDIDALTNPLCKFVAQQLLDNKAEFTKDRIQEYTCRLSPESQSDLLKAPGKYYDHFQGVTGINITKGKHAIAVSGLPENEVLPLKVVAWFAKELNEEGIGGGPAAYSFSLHNGINLIDYPSEYDGLAYVAYYSDEYPVDYTKYPNVKVHFINGSVNGYLSSDRTNEELDQVLANAKNRCIDLVGSKVHSVWQTSGMRNYCKASDGTSKGYVQFMNLLDSLVDWEHELIGLKKYNRVPDNRTMAYVNYTYYMFQGNYGVSFMYDQESRVLNCKTLMYNDGDAIWGLSHEWGHQHQMQPYFCWAGLGESSNNMNSCENVLRMGYHDDHHAGRIKNAWLGAYATFFTNVNDTATSENRMRAYNYIDSHFYWSKEVQNELKAQYEKYYKDGRWVIPSLAEDPEHAISTNEVNVEQNTAPFYMLHNYFSYVSKDKSKKDFQLDLYESLRQNDNENGSSVEIMPDGTRKSEVDKYELIASAQNTVKGKLAELKEKYPETCWLKYLSESSNCWQNSVPFIFNYIRKASLISGYNLYDYFDKFGFMRTIIMSIGDYGDKDYAMMQDMKDEFKKDMDDLGLKEVTPEMMEEMAHSSLPVYATPTIPNEPVKK</sequence>
<feature type="chain" id="PRO_5039001354" evidence="1">
    <location>
        <begin position="22"/>
        <end position="884"/>
    </location>
</feature>
<dbReference type="InterPro" id="IPR031161">
    <property type="entry name" value="Peptidase_M60_dom"/>
</dbReference>
<organism evidence="3 4">
    <name type="scientific">Candidatus Paraprevotella stercoravium</name>
    <dbReference type="NCBI Taxonomy" id="2838725"/>
    <lineage>
        <taxon>Bacteria</taxon>
        <taxon>Pseudomonadati</taxon>
        <taxon>Bacteroidota</taxon>
        <taxon>Bacteroidia</taxon>
        <taxon>Bacteroidales</taxon>
        <taxon>Prevotellaceae</taxon>
        <taxon>Paraprevotella</taxon>
    </lineage>
</organism>
<evidence type="ECO:0000313" key="3">
    <source>
        <dbReference type="EMBL" id="MBU3852715.1"/>
    </source>
</evidence>
<feature type="signal peptide" evidence="1">
    <location>
        <begin position="1"/>
        <end position="21"/>
    </location>
</feature>
<comment type="caution">
    <text evidence="3">The sequence shown here is derived from an EMBL/GenBank/DDBJ whole genome shotgun (WGS) entry which is preliminary data.</text>
</comment>
<gene>
    <name evidence="3" type="ORF">H9789_02575</name>
</gene>
<dbReference type="InterPro" id="IPR024361">
    <property type="entry name" value="BACON"/>
</dbReference>
<evidence type="ECO:0000256" key="1">
    <source>
        <dbReference type="SAM" id="SignalP"/>
    </source>
</evidence>
<dbReference type="AlphaFoldDB" id="A0A9E2L4I9"/>
<dbReference type="Gene3D" id="3.40.390.80">
    <property type="entry name" value="Peptidase M60, enhancin-like domain 2"/>
    <property type="match status" value="1"/>
</dbReference>
<reference evidence="3" key="2">
    <citation type="submission" date="2021-04" db="EMBL/GenBank/DDBJ databases">
        <authorList>
            <person name="Gilroy R."/>
        </authorList>
    </citation>
    <scope>NUCLEOTIDE SEQUENCE</scope>
    <source>
        <strain evidence="3">G3-2149</strain>
    </source>
</reference>
<keyword evidence="1" id="KW-0732">Signal</keyword>
<dbReference type="InterPro" id="IPR042279">
    <property type="entry name" value="Pep_M60_3"/>
</dbReference>
<dbReference type="PROSITE" id="PS51723">
    <property type="entry name" value="PEPTIDASE_M60"/>
    <property type="match status" value="1"/>
</dbReference>
<protein>
    <submittedName>
        <fullName evidence="3">M60 family metallopeptidase</fullName>
    </submittedName>
</protein>
<name>A0A9E2L4I9_9BACT</name>
<reference evidence="3" key="1">
    <citation type="journal article" date="2021" name="PeerJ">
        <title>Extensive microbial diversity within the chicken gut microbiome revealed by metagenomics and culture.</title>
        <authorList>
            <person name="Gilroy R."/>
            <person name="Ravi A."/>
            <person name="Getino M."/>
            <person name="Pursley I."/>
            <person name="Horton D.L."/>
            <person name="Alikhan N.F."/>
            <person name="Baker D."/>
            <person name="Gharbi K."/>
            <person name="Hall N."/>
            <person name="Watson M."/>
            <person name="Adriaenssens E.M."/>
            <person name="Foster-Nyarko E."/>
            <person name="Jarju S."/>
            <person name="Secka A."/>
            <person name="Antonio M."/>
            <person name="Oren A."/>
            <person name="Chaudhuri R.R."/>
            <person name="La Ragione R."/>
            <person name="Hildebrand F."/>
            <person name="Pallen M.J."/>
        </authorList>
    </citation>
    <scope>NUCLEOTIDE SEQUENCE</scope>
    <source>
        <strain evidence="3">G3-2149</strain>
    </source>
</reference>
<dbReference type="InterPro" id="IPR000421">
    <property type="entry name" value="FA58C"/>
</dbReference>
<dbReference type="Gene3D" id="1.10.390.30">
    <property type="entry name" value="Peptidase M60, enhancin-like domain 3"/>
    <property type="match status" value="1"/>
</dbReference>
<evidence type="ECO:0000313" key="4">
    <source>
        <dbReference type="Proteomes" id="UP000823865"/>
    </source>
</evidence>
<dbReference type="CDD" id="cd14948">
    <property type="entry name" value="BACON"/>
    <property type="match status" value="1"/>
</dbReference>
<dbReference type="InterPro" id="IPR013783">
    <property type="entry name" value="Ig-like_fold"/>
</dbReference>
<dbReference type="Proteomes" id="UP000823865">
    <property type="component" value="Unassembled WGS sequence"/>
</dbReference>
<dbReference type="EMBL" id="JAHLFU010000047">
    <property type="protein sequence ID" value="MBU3852715.1"/>
    <property type="molecule type" value="Genomic_DNA"/>
</dbReference>
<evidence type="ECO:0000259" key="2">
    <source>
        <dbReference type="PROSITE" id="PS51723"/>
    </source>
</evidence>
<dbReference type="Pfam" id="PF13402">
    <property type="entry name" value="Peptidase_M60"/>
    <property type="match status" value="1"/>
</dbReference>
<dbReference type="Gene3D" id="2.60.120.260">
    <property type="entry name" value="Galactose-binding domain-like"/>
    <property type="match status" value="1"/>
</dbReference>
<dbReference type="InterPro" id="IPR008979">
    <property type="entry name" value="Galactose-bd-like_sf"/>
</dbReference>
<feature type="domain" description="Peptidase M60" evidence="2">
    <location>
        <begin position="336"/>
        <end position="650"/>
    </location>
</feature>
<proteinExistence type="predicted"/>
<accession>A0A9E2L4I9</accession>
<dbReference type="Gene3D" id="2.60.40.10">
    <property type="entry name" value="Immunoglobulins"/>
    <property type="match status" value="1"/>
</dbReference>